<feature type="domain" description="DUF7582" evidence="2">
    <location>
        <begin position="20"/>
        <end position="224"/>
    </location>
</feature>
<reference evidence="3 4" key="1">
    <citation type="submission" date="2019-02" db="EMBL/GenBank/DDBJ databases">
        <title>Genome sequencing of the rare red list fungi Bondarzewia mesenterica.</title>
        <authorList>
            <person name="Buettner E."/>
            <person name="Kellner H."/>
        </authorList>
    </citation>
    <scope>NUCLEOTIDE SEQUENCE [LARGE SCALE GENOMIC DNA]</scope>
    <source>
        <strain evidence="3 4">DSM 108281</strain>
    </source>
</reference>
<keyword evidence="1" id="KW-0812">Transmembrane</keyword>
<keyword evidence="4" id="KW-1185">Reference proteome</keyword>
<name>A0A4S4LH85_9AGAM</name>
<dbReference type="InterPro" id="IPR056004">
    <property type="entry name" value="DUF7582"/>
</dbReference>
<feature type="transmembrane region" description="Helical" evidence="1">
    <location>
        <begin position="37"/>
        <end position="54"/>
    </location>
</feature>
<dbReference type="EMBL" id="SGPL01000519">
    <property type="protein sequence ID" value="THH11344.1"/>
    <property type="molecule type" value="Genomic_DNA"/>
</dbReference>
<evidence type="ECO:0000259" key="2">
    <source>
        <dbReference type="Pfam" id="PF24483"/>
    </source>
</evidence>
<proteinExistence type="predicted"/>
<sequence>MSRRLSETSRLHNDRLYTENDLLQGLRQMSQFLRRRVTKIPIILIVSGGILSLMCFQNRSSTTTINYFAVEESGVVSDVLSQEIAATAQALDLDSRWMSWEMTVPAPTGAERSRWVADSVTQNEVIFRSDELVLYAAKWEWALSSQMKRYGNTNPALPGGSTKAADLDDILCLLKILLDKRRASLFSLRPTISPQEIISWYPQIGFIHPDVWKEVEDAFVETYGFSALGLDAQHTGSRLLDLHIMTVLLGLINHLSVVAGQQYASHAEMLRFLKLPPGNALANITDHTNKLVEDRCELIPTAATRAGFSIVLKYSQR</sequence>
<gene>
    <name evidence="3" type="ORF">EW146_g8073</name>
</gene>
<dbReference type="Pfam" id="PF24483">
    <property type="entry name" value="DUF7582"/>
    <property type="match status" value="1"/>
</dbReference>
<protein>
    <recommendedName>
        <fullName evidence="2">DUF7582 domain-containing protein</fullName>
    </recommendedName>
</protein>
<organism evidence="3 4">
    <name type="scientific">Bondarzewia mesenterica</name>
    <dbReference type="NCBI Taxonomy" id="1095465"/>
    <lineage>
        <taxon>Eukaryota</taxon>
        <taxon>Fungi</taxon>
        <taxon>Dikarya</taxon>
        <taxon>Basidiomycota</taxon>
        <taxon>Agaricomycotina</taxon>
        <taxon>Agaricomycetes</taxon>
        <taxon>Russulales</taxon>
        <taxon>Bondarzewiaceae</taxon>
        <taxon>Bondarzewia</taxon>
    </lineage>
</organism>
<evidence type="ECO:0000313" key="4">
    <source>
        <dbReference type="Proteomes" id="UP000310158"/>
    </source>
</evidence>
<comment type="caution">
    <text evidence="3">The sequence shown here is derived from an EMBL/GenBank/DDBJ whole genome shotgun (WGS) entry which is preliminary data.</text>
</comment>
<dbReference type="OrthoDB" id="3348320at2759"/>
<evidence type="ECO:0000256" key="1">
    <source>
        <dbReference type="SAM" id="Phobius"/>
    </source>
</evidence>
<keyword evidence="1" id="KW-1133">Transmembrane helix</keyword>
<dbReference type="AlphaFoldDB" id="A0A4S4LH85"/>
<evidence type="ECO:0000313" key="3">
    <source>
        <dbReference type="EMBL" id="THH11344.1"/>
    </source>
</evidence>
<dbReference type="Proteomes" id="UP000310158">
    <property type="component" value="Unassembled WGS sequence"/>
</dbReference>
<keyword evidence="1" id="KW-0472">Membrane</keyword>
<accession>A0A4S4LH85</accession>